<proteinExistence type="predicted"/>
<sequence>SAQLPPPYDDASYQELLQRIFFPRPSGNRPPSLIAQSLSAFAQPALSLFAPAESTESELDYDLCSSFRNNSQIVAPRGKAIGSSCRCDAECDFRIRESFCDDGRCSCLPGFKGFTGALECSKLRIGDRCGSDLACSLAIPNSICDNSGFCACPTGFAVTRNGC</sequence>
<dbReference type="EMBL" id="OB691635">
    <property type="protein sequence ID" value="CAD7237755.1"/>
    <property type="molecule type" value="Genomic_DNA"/>
</dbReference>
<dbReference type="AlphaFoldDB" id="A0A7R8ZZJ4"/>
<feature type="non-terminal residue" evidence="1">
    <location>
        <position position="163"/>
    </location>
</feature>
<name>A0A7R8ZZJ4_9CRUS</name>
<protein>
    <submittedName>
        <fullName evidence="1">Uncharacterized protein</fullName>
    </submittedName>
</protein>
<gene>
    <name evidence="1" type="ORF">CTOB1V02_LOCUS15570</name>
</gene>
<reference evidence="1" key="1">
    <citation type="submission" date="2020-11" db="EMBL/GenBank/DDBJ databases">
        <authorList>
            <person name="Tran Van P."/>
        </authorList>
    </citation>
    <scope>NUCLEOTIDE SEQUENCE</scope>
</reference>
<accession>A0A7R8ZZJ4</accession>
<dbReference type="OrthoDB" id="504708at2759"/>
<organism evidence="1">
    <name type="scientific">Cyprideis torosa</name>
    <dbReference type="NCBI Taxonomy" id="163714"/>
    <lineage>
        <taxon>Eukaryota</taxon>
        <taxon>Metazoa</taxon>
        <taxon>Ecdysozoa</taxon>
        <taxon>Arthropoda</taxon>
        <taxon>Crustacea</taxon>
        <taxon>Oligostraca</taxon>
        <taxon>Ostracoda</taxon>
        <taxon>Podocopa</taxon>
        <taxon>Podocopida</taxon>
        <taxon>Cytherocopina</taxon>
        <taxon>Cytheroidea</taxon>
        <taxon>Cytherideidae</taxon>
        <taxon>Cyprideis</taxon>
    </lineage>
</organism>
<evidence type="ECO:0000313" key="1">
    <source>
        <dbReference type="EMBL" id="CAD7237755.1"/>
    </source>
</evidence>
<feature type="non-terminal residue" evidence="1">
    <location>
        <position position="1"/>
    </location>
</feature>